<evidence type="ECO:0000256" key="1">
    <source>
        <dbReference type="SAM" id="MobiDB-lite"/>
    </source>
</evidence>
<dbReference type="Pfam" id="PF10551">
    <property type="entry name" value="MULE"/>
    <property type="match status" value="1"/>
</dbReference>
<name>A0A835CGL6_9FABA</name>
<feature type="domain" description="MULE transposase" evidence="3">
    <location>
        <begin position="233"/>
        <end position="330"/>
    </location>
</feature>
<protein>
    <recommendedName>
        <fullName evidence="6">MULE transposase domain-containing protein</fullName>
    </recommendedName>
</protein>
<proteinExistence type="predicted"/>
<evidence type="ECO:0000259" key="3">
    <source>
        <dbReference type="Pfam" id="PF10551"/>
    </source>
</evidence>
<feature type="region of interest" description="Disordered" evidence="1">
    <location>
        <begin position="501"/>
        <end position="523"/>
    </location>
</feature>
<evidence type="ECO:0000313" key="5">
    <source>
        <dbReference type="Proteomes" id="UP000634136"/>
    </source>
</evidence>
<organism evidence="4 5">
    <name type="scientific">Senna tora</name>
    <dbReference type="NCBI Taxonomy" id="362788"/>
    <lineage>
        <taxon>Eukaryota</taxon>
        <taxon>Viridiplantae</taxon>
        <taxon>Streptophyta</taxon>
        <taxon>Embryophyta</taxon>
        <taxon>Tracheophyta</taxon>
        <taxon>Spermatophyta</taxon>
        <taxon>Magnoliopsida</taxon>
        <taxon>eudicotyledons</taxon>
        <taxon>Gunneridae</taxon>
        <taxon>Pentapetalae</taxon>
        <taxon>rosids</taxon>
        <taxon>fabids</taxon>
        <taxon>Fabales</taxon>
        <taxon>Fabaceae</taxon>
        <taxon>Caesalpinioideae</taxon>
        <taxon>Cassia clade</taxon>
        <taxon>Senna</taxon>
    </lineage>
</organism>
<dbReference type="EMBL" id="JAAIUW010000002">
    <property type="protein sequence ID" value="KAF7842306.1"/>
    <property type="molecule type" value="Genomic_DNA"/>
</dbReference>
<reference evidence="4" key="1">
    <citation type="submission" date="2020-09" db="EMBL/GenBank/DDBJ databases">
        <title>Genome-Enabled Discovery of Anthraquinone Biosynthesis in Senna tora.</title>
        <authorList>
            <person name="Kang S.-H."/>
            <person name="Pandey R.P."/>
            <person name="Lee C.-M."/>
            <person name="Sim J.-S."/>
            <person name="Jeong J.-T."/>
            <person name="Choi B.-S."/>
            <person name="Jung M."/>
            <person name="Ginzburg D."/>
            <person name="Zhao K."/>
            <person name="Won S.Y."/>
            <person name="Oh T.-J."/>
            <person name="Yu Y."/>
            <person name="Kim N.-H."/>
            <person name="Lee O.R."/>
            <person name="Lee T.-H."/>
            <person name="Bashyal P."/>
            <person name="Kim T.-S."/>
            <person name="Lee W.-H."/>
            <person name="Kawkins C."/>
            <person name="Kim C.-K."/>
            <person name="Kim J.S."/>
            <person name="Ahn B.O."/>
            <person name="Rhee S.Y."/>
            <person name="Sohng J.K."/>
        </authorList>
    </citation>
    <scope>NUCLEOTIDE SEQUENCE</scope>
    <source>
        <tissue evidence="4">Leaf</tissue>
    </source>
</reference>
<dbReference type="PANTHER" id="PTHR31973">
    <property type="entry name" value="POLYPROTEIN, PUTATIVE-RELATED"/>
    <property type="match status" value="1"/>
</dbReference>
<evidence type="ECO:0008006" key="6">
    <source>
        <dbReference type="Google" id="ProtNLM"/>
    </source>
</evidence>
<comment type="caution">
    <text evidence="4">The sequence shown here is derived from an EMBL/GenBank/DDBJ whole genome shotgun (WGS) entry which is preliminary data.</text>
</comment>
<evidence type="ECO:0000259" key="2">
    <source>
        <dbReference type="Pfam" id="PF10536"/>
    </source>
</evidence>
<feature type="domain" description="Aminotransferase-like plant mobile" evidence="2">
    <location>
        <begin position="419"/>
        <end position="505"/>
    </location>
</feature>
<dbReference type="Proteomes" id="UP000634136">
    <property type="component" value="Unassembled WGS sequence"/>
</dbReference>
<sequence length="606" mass="69612">MIHTVNVWRDGSVNKCTGRQHVLARVMLGLKYAAIAVPIGQNDLACSPLLIPETDIWLLNLEHRALEVILSDTQSRCERGVASRTKAMMTHSLSPLWQRQGVPPSCYHLAPQRAITSLNTFHIRKSHQFAVLALVTPGIRVSAIIDRICVMFNTMVKYKKAWKAKHKALARTFDNWDRSYAIMPRWLEEARRINPGTVVFWEHMPHLDAMCFHRVFWTFASCIAALRHLRPILQIDETFLYGKYSGTLLLAVGQDGNKKVVPLAFAIVEKENESSWHWFLTKHRVHLVRDRIDICLISYRHQGILNAVNDERLMWHPPYADNVYCVKHLSGNLNKAYKNAELKKLFFRTGREGDLDHTEGRWKWTKGSQPKERHLCKDDVVYEDNLGIDESRELRSRRSCAVDDGLPPPSIVSYLIQAGFYNVSRVGHFLYSRSLIIALVERWRPKTHTFPFPQGECTVTLQDVALQLGLPCNGFLVTGTDKHNYRALCMELLGVELPQQRQMRKGQRLSMTPPRPPSRDPPADIYQPLPPLSAKWQGMFTTARPATMSHQRYRQIIDLMDECGDIDWIPYSLMLERGKIPNGYVQDSDIWRCATTELCPCPMAVE</sequence>
<dbReference type="Pfam" id="PF10536">
    <property type="entry name" value="PMD"/>
    <property type="match status" value="1"/>
</dbReference>
<gene>
    <name evidence="4" type="ORF">G2W53_004604</name>
</gene>
<dbReference type="OrthoDB" id="678681at2759"/>
<dbReference type="InterPro" id="IPR018289">
    <property type="entry name" value="MULE_transposase_dom"/>
</dbReference>
<dbReference type="InterPro" id="IPR019557">
    <property type="entry name" value="AminoTfrase-like_pln_mobile"/>
</dbReference>
<dbReference type="AlphaFoldDB" id="A0A835CGL6"/>
<dbReference type="PANTHER" id="PTHR31973:SF195">
    <property type="entry name" value="MUDR FAMILY TRANSPOSASE"/>
    <property type="match status" value="1"/>
</dbReference>
<keyword evidence="5" id="KW-1185">Reference proteome</keyword>
<accession>A0A835CGL6</accession>
<evidence type="ECO:0000313" key="4">
    <source>
        <dbReference type="EMBL" id="KAF7842306.1"/>
    </source>
</evidence>